<dbReference type="GO" id="GO:0004519">
    <property type="term" value="F:endonuclease activity"/>
    <property type="evidence" value="ECO:0007669"/>
    <property type="project" value="TreeGrafter"/>
</dbReference>
<keyword evidence="1" id="KW-0418">Kinase</keyword>
<dbReference type="Proteomes" id="UP000326545">
    <property type="component" value="Segment"/>
</dbReference>
<dbReference type="Gene3D" id="3.40.50.300">
    <property type="entry name" value="P-loop containing nucleotide triphosphate hydrolases"/>
    <property type="match status" value="1"/>
</dbReference>
<dbReference type="Pfam" id="PF13671">
    <property type="entry name" value="AAA_33"/>
    <property type="match status" value="1"/>
</dbReference>
<dbReference type="GO" id="GO:0016301">
    <property type="term" value="F:kinase activity"/>
    <property type="evidence" value="ECO:0007669"/>
    <property type="project" value="UniProtKB-KW"/>
</dbReference>
<dbReference type="PANTHER" id="PTHR46535:SF1">
    <property type="entry name" value="NEDD4-BINDING PROTEIN 2"/>
    <property type="match status" value="1"/>
</dbReference>
<keyword evidence="1" id="KW-0808">Transferase</keyword>
<organism evidence="1 2">
    <name type="scientific">Erwinia phage pEp_SNUABM_01</name>
    <dbReference type="NCBI Taxonomy" id="2601643"/>
    <lineage>
        <taxon>Viruses</taxon>
        <taxon>Duplodnaviria</taxon>
        <taxon>Heunggongvirae</taxon>
        <taxon>Uroviricota</taxon>
        <taxon>Caudoviricetes</taxon>
        <taxon>Vequintavirinae</taxon>
        <taxon>Henunavirus</taxon>
        <taxon>Henunavirus SNUABM01</taxon>
    </lineage>
</organism>
<evidence type="ECO:0000313" key="2">
    <source>
        <dbReference type="Proteomes" id="UP000326545"/>
    </source>
</evidence>
<keyword evidence="2" id="KW-1185">Reference proteome</keyword>
<gene>
    <name evidence="1" type="ORF">pEpSNUABM01_132</name>
</gene>
<protein>
    <submittedName>
        <fullName evidence="1">Putative polynucleotide kinase-phosphatase</fullName>
    </submittedName>
</protein>
<dbReference type="InterPro" id="IPR052772">
    <property type="entry name" value="Endo/PolyKinase_Domain-Protein"/>
</dbReference>
<sequence length="136" mass="15535">MAKKLYIVRGCSGSGKSTLAKELEEALHGYHIEADMYMYNADGVYDWQASKLKHAHNWVYQMLKKSMEAGVGPLILSDTNVKQRDLQTYLDLAAEYDYRITSLVVENRHGNSSLHDVPDKTMRRQESALRQSLKLV</sequence>
<dbReference type="PANTHER" id="PTHR46535">
    <property type="entry name" value="NEDD4-BINDING PROTEIN 2"/>
    <property type="match status" value="1"/>
</dbReference>
<dbReference type="EMBL" id="MN184887">
    <property type="protein sequence ID" value="QEQ94958.1"/>
    <property type="molecule type" value="Genomic_DNA"/>
</dbReference>
<name>A0A5J6DAV0_9CAUD</name>
<evidence type="ECO:0000313" key="1">
    <source>
        <dbReference type="EMBL" id="QEQ94958.1"/>
    </source>
</evidence>
<proteinExistence type="predicted"/>
<reference evidence="1 2" key="1">
    <citation type="submission" date="2019-07" db="EMBL/GenBank/DDBJ databases">
        <title>Complete genome sequence of bacteriophages infecting Erwinia pyrifoliae.</title>
        <authorList>
            <person name="Kim S.G."/>
            <person name="Park S.C."/>
        </authorList>
    </citation>
    <scope>NUCLEOTIDE SEQUENCE [LARGE SCALE GENOMIC DNA]</scope>
</reference>
<dbReference type="InterPro" id="IPR027417">
    <property type="entry name" value="P-loop_NTPase"/>
</dbReference>
<accession>A0A5J6DAV0</accession>
<dbReference type="SUPFAM" id="SSF52540">
    <property type="entry name" value="P-loop containing nucleoside triphosphate hydrolases"/>
    <property type="match status" value="1"/>
</dbReference>